<dbReference type="Proteomes" id="UP000235371">
    <property type="component" value="Unassembled WGS sequence"/>
</dbReference>
<keyword evidence="8" id="KW-1185">Reference proteome</keyword>
<keyword evidence="3 5" id="KW-0479">Metal-binding</keyword>
<sequence>MSSFVLGVPSLLAYLVTAALVWITNLVIYRRFFHPLAKIPGPLWASITHYYIVKYNLFSGRSQFYLQVEKLHQQYGPIIRISPDEIHLIDPGNYEKVYYIRSTAPSKAGYFYDAFGLKTAAFGTTDNALHRVRRAAINPVFSRKAVLQLEDVIQAKTQKLVHRMEDILSEGKPVDLHHGYRALAVDIVTDYSFDNCYNQLDMPNFGADFFDMTGELSPRGWVLQAFPILGPISNLVTLGLAKRMNTGLYHFLQFRKRCVEEITAVKKSIDEGSDKSKHKTVFHQLLDPNVTEGHVVPGIEDLTDEAFTILTAAADTTGHAMAILTYYAVSNPVIYRTLAAELKTAFPDRVENLDYATLEKLPYLTAVIKEGLRLSYGVPGRLPRTITAPTATFNGYTVPKGTIVGMSIYLMHRAPDIFPEPDKFDPERWLDPVKSKKLDKYLVSFSRGSTQCVGMHLAYLQLYVGIGTIFRKFENLRIFETTREDLVFDDFFGPFFLNEQKKIKVINGT</sequence>
<keyword evidence="6" id="KW-0503">Monooxygenase</keyword>
<dbReference type="STRING" id="1095630.A0A2J6THI5"/>
<dbReference type="AlphaFoldDB" id="A0A2J6THI5"/>
<evidence type="ECO:0000256" key="6">
    <source>
        <dbReference type="RuleBase" id="RU000461"/>
    </source>
</evidence>
<name>A0A2J6THI5_9HELO</name>
<protein>
    <submittedName>
        <fullName evidence="7">Cytochrome P450</fullName>
    </submittedName>
</protein>
<keyword evidence="5 6" id="KW-0349">Heme</keyword>
<keyword evidence="6" id="KW-0560">Oxidoreductase</keyword>
<dbReference type="InterPro" id="IPR050121">
    <property type="entry name" value="Cytochrome_P450_monoxygenase"/>
</dbReference>
<dbReference type="InParanoid" id="A0A2J6THI5"/>
<dbReference type="RefSeq" id="XP_024739381.1">
    <property type="nucleotide sequence ID" value="XM_024877936.1"/>
</dbReference>
<dbReference type="InterPro" id="IPR017972">
    <property type="entry name" value="Cyt_P450_CS"/>
</dbReference>
<reference evidence="7 8" key="1">
    <citation type="submission" date="2016-04" db="EMBL/GenBank/DDBJ databases">
        <title>A degradative enzymes factory behind the ericoid mycorrhizal symbiosis.</title>
        <authorList>
            <consortium name="DOE Joint Genome Institute"/>
            <person name="Martino E."/>
            <person name="Morin E."/>
            <person name="Grelet G."/>
            <person name="Kuo A."/>
            <person name="Kohler A."/>
            <person name="Daghino S."/>
            <person name="Barry K."/>
            <person name="Choi C."/>
            <person name="Cichocki N."/>
            <person name="Clum A."/>
            <person name="Copeland A."/>
            <person name="Hainaut M."/>
            <person name="Haridas S."/>
            <person name="Labutti K."/>
            <person name="Lindquist E."/>
            <person name="Lipzen A."/>
            <person name="Khouja H.-R."/>
            <person name="Murat C."/>
            <person name="Ohm R."/>
            <person name="Olson A."/>
            <person name="Spatafora J."/>
            <person name="Veneault-Fourrey C."/>
            <person name="Henrissat B."/>
            <person name="Grigoriev I."/>
            <person name="Martin F."/>
            <person name="Perotto S."/>
        </authorList>
    </citation>
    <scope>NUCLEOTIDE SEQUENCE [LARGE SCALE GENOMIC DNA]</scope>
    <source>
        <strain evidence="7 8">E</strain>
    </source>
</reference>
<dbReference type="GO" id="GO:0016705">
    <property type="term" value="F:oxidoreductase activity, acting on paired donors, with incorporation or reduction of molecular oxygen"/>
    <property type="evidence" value="ECO:0007669"/>
    <property type="project" value="InterPro"/>
</dbReference>
<comment type="similarity">
    <text evidence="2 6">Belongs to the cytochrome P450 family.</text>
</comment>
<dbReference type="OrthoDB" id="3945418at2759"/>
<dbReference type="GO" id="GO:0005506">
    <property type="term" value="F:iron ion binding"/>
    <property type="evidence" value="ECO:0007669"/>
    <property type="project" value="InterPro"/>
</dbReference>
<dbReference type="EMBL" id="KZ613783">
    <property type="protein sequence ID" value="PMD62477.1"/>
    <property type="molecule type" value="Genomic_DNA"/>
</dbReference>
<dbReference type="PANTHER" id="PTHR24305:SF152">
    <property type="entry name" value="P450, PUTATIVE (EUROFUNG)-RELATED"/>
    <property type="match status" value="1"/>
</dbReference>
<dbReference type="PANTHER" id="PTHR24305">
    <property type="entry name" value="CYTOCHROME P450"/>
    <property type="match status" value="1"/>
</dbReference>
<dbReference type="SUPFAM" id="SSF48264">
    <property type="entry name" value="Cytochrome P450"/>
    <property type="match status" value="1"/>
</dbReference>
<accession>A0A2J6THI5</accession>
<dbReference type="PRINTS" id="PR00465">
    <property type="entry name" value="EP450IV"/>
</dbReference>
<dbReference type="GeneID" id="36586013"/>
<gene>
    <name evidence="7" type="ORF">K444DRAFT_585642</name>
</gene>
<dbReference type="GO" id="GO:0004497">
    <property type="term" value="F:monooxygenase activity"/>
    <property type="evidence" value="ECO:0007669"/>
    <property type="project" value="UniProtKB-KW"/>
</dbReference>
<dbReference type="InterPro" id="IPR001128">
    <property type="entry name" value="Cyt_P450"/>
</dbReference>
<evidence type="ECO:0000313" key="7">
    <source>
        <dbReference type="EMBL" id="PMD62477.1"/>
    </source>
</evidence>
<comment type="cofactor">
    <cofactor evidence="1 5">
        <name>heme</name>
        <dbReference type="ChEBI" id="CHEBI:30413"/>
    </cofactor>
</comment>
<evidence type="ECO:0000256" key="1">
    <source>
        <dbReference type="ARBA" id="ARBA00001971"/>
    </source>
</evidence>
<dbReference type="CDD" id="cd11062">
    <property type="entry name" value="CYP58-like"/>
    <property type="match status" value="1"/>
</dbReference>
<evidence type="ECO:0000256" key="3">
    <source>
        <dbReference type="ARBA" id="ARBA00022723"/>
    </source>
</evidence>
<proteinExistence type="inferred from homology"/>
<dbReference type="Gene3D" id="1.10.630.10">
    <property type="entry name" value="Cytochrome P450"/>
    <property type="match status" value="1"/>
</dbReference>
<dbReference type="GO" id="GO:0020037">
    <property type="term" value="F:heme binding"/>
    <property type="evidence" value="ECO:0007669"/>
    <property type="project" value="InterPro"/>
</dbReference>
<evidence type="ECO:0000313" key="8">
    <source>
        <dbReference type="Proteomes" id="UP000235371"/>
    </source>
</evidence>
<dbReference type="InterPro" id="IPR036396">
    <property type="entry name" value="Cyt_P450_sf"/>
</dbReference>
<dbReference type="Pfam" id="PF00067">
    <property type="entry name" value="p450"/>
    <property type="match status" value="1"/>
</dbReference>
<organism evidence="7 8">
    <name type="scientific">Hyaloscypha bicolor E</name>
    <dbReference type="NCBI Taxonomy" id="1095630"/>
    <lineage>
        <taxon>Eukaryota</taxon>
        <taxon>Fungi</taxon>
        <taxon>Dikarya</taxon>
        <taxon>Ascomycota</taxon>
        <taxon>Pezizomycotina</taxon>
        <taxon>Leotiomycetes</taxon>
        <taxon>Helotiales</taxon>
        <taxon>Hyaloscyphaceae</taxon>
        <taxon>Hyaloscypha</taxon>
        <taxon>Hyaloscypha bicolor</taxon>
    </lineage>
</organism>
<keyword evidence="4 5" id="KW-0408">Iron</keyword>
<feature type="binding site" description="axial binding residue" evidence="5">
    <location>
        <position position="452"/>
    </location>
    <ligand>
        <name>heme</name>
        <dbReference type="ChEBI" id="CHEBI:30413"/>
    </ligand>
    <ligandPart>
        <name>Fe</name>
        <dbReference type="ChEBI" id="CHEBI:18248"/>
    </ligandPart>
</feature>
<evidence type="ECO:0000256" key="5">
    <source>
        <dbReference type="PIRSR" id="PIRSR602403-1"/>
    </source>
</evidence>
<dbReference type="InterPro" id="IPR002403">
    <property type="entry name" value="Cyt_P450_E_grp-IV"/>
</dbReference>
<dbReference type="PROSITE" id="PS00086">
    <property type="entry name" value="CYTOCHROME_P450"/>
    <property type="match status" value="1"/>
</dbReference>
<evidence type="ECO:0000256" key="2">
    <source>
        <dbReference type="ARBA" id="ARBA00010617"/>
    </source>
</evidence>
<evidence type="ECO:0000256" key="4">
    <source>
        <dbReference type="ARBA" id="ARBA00023004"/>
    </source>
</evidence>